<organism evidence="2 3">
    <name type="scientific">Secundilactobacillus similis DSM 23365 = JCM 2765</name>
    <dbReference type="NCBI Taxonomy" id="1423804"/>
    <lineage>
        <taxon>Bacteria</taxon>
        <taxon>Bacillati</taxon>
        <taxon>Bacillota</taxon>
        <taxon>Bacilli</taxon>
        <taxon>Lactobacillales</taxon>
        <taxon>Lactobacillaceae</taxon>
        <taxon>Secundilactobacillus</taxon>
    </lineage>
</organism>
<dbReference type="EMBL" id="AYZM01000096">
    <property type="protein sequence ID" value="KRN22373.1"/>
    <property type="molecule type" value="Genomic_DNA"/>
</dbReference>
<dbReference type="Proteomes" id="UP000051442">
    <property type="component" value="Unassembled WGS sequence"/>
</dbReference>
<dbReference type="SUPFAM" id="SSF53474">
    <property type="entry name" value="alpha/beta-Hydrolases"/>
    <property type="match status" value="1"/>
</dbReference>
<dbReference type="Gene3D" id="3.40.50.1820">
    <property type="entry name" value="alpha/beta hydrolase"/>
    <property type="match status" value="1"/>
</dbReference>
<dbReference type="PANTHER" id="PTHR48098:SF1">
    <property type="entry name" value="DIACYLGLYCEROL ACYLTRANSFERASE_MYCOLYLTRANSFERASE AG85A"/>
    <property type="match status" value="1"/>
</dbReference>
<keyword evidence="3" id="KW-1185">Reference proteome</keyword>
<gene>
    <name evidence="2" type="ORF">FD14_GL000788</name>
</gene>
<name>A0A0R2F7K1_9LACO</name>
<feature type="region of interest" description="Disordered" evidence="1">
    <location>
        <begin position="30"/>
        <end position="70"/>
    </location>
</feature>
<dbReference type="AlphaFoldDB" id="A0A0R2F7K1"/>
<dbReference type="STRING" id="1423804.FD14_GL000788"/>
<feature type="compositionally biased region" description="Low complexity" evidence="1">
    <location>
        <begin position="30"/>
        <end position="46"/>
    </location>
</feature>
<evidence type="ECO:0000313" key="3">
    <source>
        <dbReference type="Proteomes" id="UP000051442"/>
    </source>
</evidence>
<dbReference type="Pfam" id="PF00756">
    <property type="entry name" value="Esterase"/>
    <property type="match status" value="1"/>
</dbReference>
<dbReference type="OrthoDB" id="9803578at2"/>
<evidence type="ECO:0000256" key="1">
    <source>
        <dbReference type="SAM" id="MobiDB-lite"/>
    </source>
</evidence>
<dbReference type="InterPro" id="IPR029058">
    <property type="entry name" value="AB_hydrolase_fold"/>
</dbReference>
<comment type="caution">
    <text evidence="2">The sequence shown here is derived from an EMBL/GenBank/DDBJ whole genome shotgun (WGS) entry which is preliminary data.</text>
</comment>
<feature type="compositionally biased region" description="Polar residues" evidence="1">
    <location>
        <begin position="47"/>
        <end position="58"/>
    </location>
</feature>
<dbReference type="InterPro" id="IPR050583">
    <property type="entry name" value="Mycobacterial_A85_antigen"/>
</dbReference>
<sequence length="338" mass="37708">MKKKLGLLIVVSLACLILIVGGLIHAMTPQTTTSSHQPSQTSTTKTNQRSKPSTTAVSQPKKRATLTVNSQPTTPSVVKALSFYSPQLHRQWRYRVYLPTNYQRLKASGTHFASIYMLHGLYGDETNLTTQADSKAYLDRLIKQTGIPVVAIFPDGGNSFYLNNASSNMESAIVDDLIPKTTATYQLAGQSKRAIGGISMGGYGAARLIFRHPHLFSTGALISPAIWQQVPATVQTNTQIPAFKVNGAFSQRTFEQDQPSRNLPNYLKRVKTPAHFYIETTAKDTTVPVADVNRFVQQLRAQHIQPVYQVDHFGNHNWSYWQHALPLAYRDIFQQFKS</sequence>
<dbReference type="InterPro" id="IPR000801">
    <property type="entry name" value="Esterase-like"/>
</dbReference>
<dbReference type="RefSeq" id="WP_057151944.1">
    <property type="nucleotide sequence ID" value="NZ_AYZM01000096.1"/>
</dbReference>
<proteinExistence type="predicted"/>
<dbReference type="GO" id="GO:0016747">
    <property type="term" value="F:acyltransferase activity, transferring groups other than amino-acyl groups"/>
    <property type="evidence" value="ECO:0007669"/>
    <property type="project" value="TreeGrafter"/>
</dbReference>
<dbReference type="PANTHER" id="PTHR48098">
    <property type="entry name" value="ENTEROCHELIN ESTERASE-RELATED"/>
    <property type="match status" value="1"/>
</dbReference>
<evidence type="ECO:0000313" key="2">
    <source>
        <dbReference type="EMBL" id="KRN22373.1"/>
    </source>
</evidence>
<dbReference type="PATRIC" id="fig|1423804.4.peg.845"/>
<protein>
    <submittedName>
        <fullName evidence="2">Esterase</fullName>
    </submittedName>
</protein>
<accession>A0A0R2F7K1</accession>
<reference evidence="2 3" key="1">
    <citation type="journal article" date="2015" name="Genome Announc.">
        <title>Expanding the biotechnology potential of lactobacilli through comparative genomics of 213 strains and associated genera.</title>
        <authorList>
            <person name="Sun Z."/>
            <person name="Harris H.M."/>
            <person name="McCann A."/>
            <person name="Guo C."/>
            <person name="Argimon S."/>
            <person name="Zhang W."/>
            <person name="Yang X."/>
            <person name="Jeffery I.B."/>
            <person name="Cooney J.C."/>
            <person name="Kagawa T.F."/>
            <person name="Liu W."/>
            <person name="Song Y."/>
            <person name="Salvetti E."/>
            <person name="Wrobel A."/>
            <person name="Rasinkangas P."/>
            <person name="Parkhill J."/>
            <person name="Rea M.C."/>
            <person name="O'Sullivan O."/>
            <person name="Ritari J."/>
            <person name="Douillard F.P."/>
            <person name="Paul Ross R."/>
            <person name="Yang R."/>
            <person name="Briner A.E."/>
            <person name="Felis G.E."/>
            <person name="de Vos W.M."/>
            <person name="Barrangou R."/>
            <person name="Klaenhammer T.R."/>
            <person name="Caufield P.W."/>
            <person name="Cui Y."/>
            <person name="Zhang H."/>
            <person name="O'Toole P.W."/>
        </authorList>
    </citation>
    <scope>NUCLEOTIDE SEQUENCE [LARGE SCALE GENOMIC DNA]</scope>
    <source>
        <strain evidence="2 3">DSM 23365</strain>
    </source>
</reference>
<dbReference type="PROSITE" id="PS51257">
    <property type="entry name" value="PROKAR_LIPOPROTEIN"/>
    <property type="match status" value="1"/>
</dbReference>